<evidence type="ECO:0000313" key="4">
    <source>
        <dbReference type="Proteomes" id="UP000252985"/>
    </source>
</evidence>
<accession>A0A345EE54</accession>
<name>A0A345E4I3_9EURY</name>
<evidence type="ECO:0000313" key="2">
    <source>
        <dbReference type="EMBL" id="AXG07105.1"/>
    </source>
</evidence>
<dbReference type="PANTHER" id="PTHR17985:SF8">
    <property type="entry name" value="TRANSPORT AND GOLGI ORGANIZATION PROTEIN 2 HOMOLOG"/>
    <property type="match status" value="1"/>
</dbReference>
<feature type="region of interest" description="Disordered" evidence="1">
    <location>
        <begin position="19"/>
        <end position="43"/>
    </location>
</feature>
<dbReference type="InterPro" id="IPR008551">
    <property type="entry name" value="TANGO2"/>
</dbReference>
<dbReference type="KEGG" id="haq:DU484_11825"/>
<feature type="compositionally biased region" description="Basic and acidic residues" evidence="1">
    <location>
        <begin position="21"/>
        <end position="37"/>
    </location>
</feature>
<evidence type="ECO:0000256" key="1">
    <source>
        <dbReference type="SAM" id="MobiDB-lite"/>
    </source>
</evidence>
<proteinExistence type="predicted"/>
<dbReference type="Pfam" id="PF05742">
    <property type="entry name" value="TANGO2"/>
    <property type="match status" value="1"/>
</dbReference>
<organism evidence="2 5">
    <name type="scientific">Haloplanus rubicundus</name>
    <dbReference type="NCBI Taxonomy" id="1547898"/>
    <lineage>
        <taxon>Archaea</taxon>
        <taxon>Methanobacteriati</taxon>
        <taxon>Methanobacteriota</taxon>
        <taxon>Stenosarchaea group</taxon>
        <taxon>Halobacteria</taxon>
        <taxon>Halobacteriales</taxon>
        <taxon>Haloferacaceae</taxon>
        <taxon>Haloplanus</taxon>
    </lineage>
</organism>
<evidence type="ECO:0008006" key="6">
    <source>
        <dbReference type="Google" id="ProtNLM"/>
    </source>
</evidence>
<reference evidence="3 4" key="1">
    <citation type="submission" date="2018-07" db="EMBL/GenBank/DDBJ databases">
        <title>Genome sequences of Haloplanus sp. CBA1112.</title>
        <authorList>
            <person name="Kim Y.B."/>
            <person name="Roh S.W."/>
        </authorList>
    </citation>
    <scope>NUCLEOTIDE SEQUENCE [LARGE SCALE GENOMIC DNA]</scope>
    <source>
        <strain evidence="3 4">CBA1112</strain>
    </source>
</reference>
<protein>
    <recommendedName>
        <fullName evidence="6">NRDE family protein</fullName>
    </recommendedName>
</protein>
<dbReference type="Proteomes" id="UP000252985">
    <property type="component" value="Chromosome"/>
</dbReference>
<dbReference type="AlphaFoldDB" id="A0A345E4I3"/>
<dbReference type="Gene3D" id="3.60.60.10">
    <property type="entry name" value="Penicillin V Acylase, Chain A"/>
    <property type="match status" value="1"/>
</dbReference>
<dbReference type="Proteomes" id="UP000253273">
    <property type="component" value="Chromosome"/>
</dbReference>
<keyword evidence="5" id="KW-1185">Reference proteome</keyword>
<dbReference type="RefSeq" id="WP_114586237.1">
    <property type="nucleotide sequence ID" value="NZ_CP031148.1"/>
</dbReference>
<sequence length="261" mass="27921">MCTLTLAWQVFPDSPVVVAANRDERRDRPSEPPRRTESNPAVVAPRDARAGGTWIGYNDAGVFVGITNRWVEGTTPERSRGLLVADALREPDATSAARLVERSVDAHDYDGFNLVVADANAAFLFEWDGHLRVTQLDPGVHVVVNSGAALGGGGAVTDAFVAPSVPDRTDRANEQAENARAVRTALTPEPGEAASEWLDRAAAVLADHEFGVCLHENGYGTRSSSLIRLGDRDEYRFAPGPPCETAYEAVVADADADEGQV</sequence>
<dbReference type="PANTHER" id="PTHR17985">
    <property type="entry name" value="SER/THR-RICH PROTEIN T10 IN DGCR REGION"/>
    <property type="match status" value="1"/>
</dbReference>
<dbReference type="EMBL" id="CP031150">
    <property type="protein sequence ID" value="AXG07105.1"/>
    <property type="molecule type" value="Genomic_DNA"/>
</dbReference>
<evidence type="ECO:0000313" key="5">
    <source>
        <dbReference type="Proteomes" id="UP000253273"/>
    </source>
</evidence>
<dbReference type="OrthoDB" id="312503at2157"/>
<accession>A0A345E4I3</accession>
<dbReference type="KEGG" id="haj:DU500_12095"/>
<evidence type="ECO:0000313" key="3">
    <source>
        <dbReference type="EMBL" id="AXG10476.1"/>
    </source>
</evidence>
<dbReference type="GeneID" id="37287677"/>
<gene>
    <name evidence="3" type="ORF">DU484_11825</name>
    <name evidence="2" type="ORF">DU500_12095</name>
</gene>
<dbReference type="EMBL" id="CP031148">
    <property type="protein sequence ID" value="AXG10476.1"/>
    <property type="molecule type" value="Genomic_DNA"/>
</dbReference>
<reference evidence="2 5" key="2">
    <citation type="submission" date="2018-07" db="EMBL/GenBank/DDBJ databases">
        <title>Genome sequences of Haloplanus sp. CBA1113.</title>
        <authorList>
            <person name="Kim Y.B."/>
            <person name="Roh S.W."/>
        </authorList>
    </citation>
    <scope>NUCLEOTIDE SEQUENCE [LARGE SCALE GENOMIC DNA]</scope>
    <source>
        <strain evidence="2 5">CBA1113</strain>
    </source>
</reference>